<dbReference type="AlphaFoldDB" id="A0AAQ3WU77"/>
<organism evidence="1 2">
    <name type="scientific">Paspalum notatum var. saurae</name>
    <dbReference type="NCBI Taxonomy" id="547442"/>
    <lineage>
        <taxon>Eukaryota</taxon>
        <taxon>Viridiplantae</taxon>
        <taxon>Streptophyta</taxon>
        <taxon>Embryophyta</taxon>
        <taxon>Tracheophyta</taxon>
        <taxon>Spermatophyta</taxon>
        <taxon>Magnoliopsida</taxon>
        <taxon>Liliopsida</taxon>
        <taxon>Poales</taxon>
        <taxon>Poaceae</taxon>
        <taxon>PACMAD clade</taxon>
        <taxon>Panicoideae</taxon>
        <taxon>Andropogonodae</taxon>
        <taxon>Paspaleae</taxon>
        <taxon>Paspalinae</taxon>
        <taxon>Paspalum</taxon>
    </lineage>
</organism>
<proteinExistence type="predicted"/>
<dbReference type="EMBL" id="CP144749">
    <property type="protein sequence ID" value="WVZ74878.1"/>
    <property type="molecule type" value="Genomic_DNA"/>
</dbReference>
<sequence length="140" mass="15201">MAPIALPSSHNLSIGCGGPSSSQIIKSRGGFVWRDLLVVWLGTLQCTFTDARGGDKLEAATAYLARKLVLNQTYDFLASCAVVVSSLLPPFAKTIKKRTGYVIVEQALVAFVSPCWFFCGEVFRLLDIYTGCRVSRMGMG</sequence>
<evidence type="ECO:0000313" key="1">
    <source>
        <dbReference type="EMBL" id="WVZ74878.1"/>
    </source>
</evidence>
<gene>
    <name evidence="1" type="ORF">U9M48_022996</name>
</gene>
<name>A0AAQ3WU77_PASNO</name>
<accession>A0AAQ3WU77</accession>
<keyword evidence="2" id="KW-1185">Reference proteome</keyword>
<dbReference type="Proteomes" id="UP001341281">
    <property type="component" value="Chromosome 05"/>
</dbReference>
<reference evidence="1 2" key="1">
    <citation type="submission" date="2024-02" db="EMBL/GenBank/DDBJ databases">
        <title>High-quality chromosome-scale genome assembly of Pensacola bahiagrass (Paspalum notatum Flugge var. saurae).</title>
        <authorList>
            <person name="Vega J.M."/>
            <person name="Podio M."/>
            <person name="Orjuela J."/>
            <person name="Siena L.A."/>
            <person name="Pessino S.C."/>
            <person name="Combes M.C."/>
            <person name="Mariac C."/>
            <person name="Albertini E."/>
            <person name="Pupilli F."/>
            <person name="Ortiz J.P.A."/>
            <person name="Leblanc O."/>
        </authorList>
    </citation>
    <scope>NUCLEOTIDE SEQUENCE [LARGE SCALE GENOMIC DNA]</scope>
    <source>
        <strain evidence="1">R1</strain>
        <tissue evidence="1">Leaf</tissue>
    </source>
</reference>
<protein>
    <submittedName>
        <fullName evidence="1">Uncharacterized protein</fullName>
    </submittedName>
</protein>
<evidence type="ECO:0000313" key="2">
    <source>
        <dbReference type="Proteomes" id="UP001341281"/>
    </source>
</evidence>